<dbReference type="Pfam" id="PF13398">
    <property type="entry name" value="Peptidase_M50B"/>
    <property type="match status" value="1"/>
</dbReference>
<keyword evidence="3" id="KW-1185">Reference proteome</keyword>
<evidence type="ECO:0000256" key="1">
    <source>
        <dbReference type="SAM" id="Phobius"/>
    </source>
</evidence>
<comment type="caution">
    <text evidence="2">The sequence shown here is derived from an EMBL/GenBank/DDBJ whole genome shotgun (WGS) entry which is preliminary data.</text>
</comment>
<accession>A0A2N0Z110</accession>
<keyword evidence="1" id="KW-0812">Transmembrane</keyword>
<name>A0A2N0Z110_9BACI</name>
<keyword evidence="1" id="KW-0472">Membrane</keyword>
<gene>
    <name evidence="2" type="ORF">CWS01_12975</name>
</gene>
<dbReference type="RefSeq" id="WP_101177631.1">
    <property type="nucleotide sequence ID" value="NZ_PISE01000027.1"/>
</dbReference>
<sequence length="218" mass="24952">MGIWKLVYFYIIMAAVCSFLPIVGRYIAIVNTLIHEVWHVLAAIISGRKFRLVHKINLNRDASGTALTQTDSWIGRIFIAYMGYTGSSVTAYGLFYLLKKEYYIAILCIFTCVACIALVLWVRNLYGLFWTISFLVFNFWIFYYDKPVILQHVSIFLSCIILVQSVLTAFVIFNLSIKHRRNAGDATALAEATKIPAFIWGAVFFCQSLYFVYLISVL</sequence>
<protein>
    <recommendedName>
        <fullName evidence="4">Peptidase M50B-like protein</fullName>
    </recommendedName>
</protein>
<feature type="transmembrane region" description="Helical" evidence="1">
    <location>
        <begin position="127"/>
        <end position="143"/>
    </location>
</feature>
<dbReference type="InterPro" id="IPR049500">
    <property type="entry name" value="Peptidase_M50B-like"/>
</dbReference>
<feature type="transmembrane region" description="Helical" evidence="1">
    <location>
        <begin position="197"/>
        <end position="215"/>
    </location>
</feature>
<feature type="transmembrane region" description="Helical" evidence="1">
    <location>
        <begin position="155"/>
        <end position="177"/>
    </location>
</feature>
<reference evidence="2 3" key="1">
    <citation type="journal article" date="2003" name="Int. J. Syst. Evol. Microbiol.">
        <title>Bacillus nealsonii sp. nov., isolated from a spacecraft-assembly facility, whose spores are gamma-radiation resistant.</title>
        <authorList>
            <person name="Venkateswaran K."/>
            <person name="Kempf M."/>
            <person name="Chen F."/>
            <person name="Satomi M."/>
            <person name="Nicholson W."/>
            <person name="Kern R."/>
        </authorList>
    </citation>
    <scope>NUCLEOTIDE SEQUENCE [LARGE SCALE GENOMIC DNA]</scope>
    <source>
        <strain evidence="2 3">FO-92</strain>
    </source>
</reference>
<dbReference type="OrthoDB" id="158445at2"/>
<feature type="transmembrane region" description="Helical" evidence="1">
    <location>
        <begin position="73"/>
        <end position="95"/>
    </location>
</feature>
<keyword evidence="1" id="KW-1133">Transmembrane helix</keyword>
<evidence type="ECO:0008006" key="4">
    <source>
        <dbReference type="Google" id="ProtNLM"/>
    </source>
</evidence>
<feature type="transmembrane region" description="Helical" evidence="1">
    <location>
        <begin position="7"/>
        <end position="28"/>
    </location>
</feature>
<dbReference type="EMBL" id="PISE01000027">
    <property type="protein sequence ID" value="PKG23191.1"/>
    <property type="molecule type" value="Genomic_DNA"/>
</dbReference>
<evidence type="ECO:0000313" key="3">
    <source>
        <dbReference type="Proteomes" id="UP000233375"/>
    </source>
</evidence>
<organism evidence="2 3">
    <name type="scientific">Niallia nealsonii</name>
    <dbReference type="NCBI Taxonomy" id="115979"/>
    <lineage>
        <taxon>Bacteria</taxon>
        <taxon>Bacillati</taxon>
        <taxon>Bacillota</taxon>
        <taxon>Bacilli</taxon>
        <taxon>Bacillales</taxon>
        <taxon>Bacillaceae</taxon>
        <taxon>Niallia</taxon>
    </lineage>
</organism>
<proteinExistence type="predicted"/>
<dbReference type="Proteomes" id="UP000233375">
    <property type="component" value="Unassembled WGS sequence"/>
</dbReference>
<feature type="transmembrane region" description="Helical" evidence="1">
    <location>
        <begin position="102"/>
        <end position="121"/>
    </location>
</feature>
<evidence type="ECO:0000313" key="2">
    <source>
        <dbReference type="EMBL" id="PKG23191.1"/>
    </source>
</evidence>
<dbReference type="AlphaFoldDB" id="A0A2N0Z110"/>